<dbReference type="GO" id="GO:0008757">
    <property type="term" value="F:S-adenosylmethionine-dependent methyltransferase activity"/>
    <property type="evidence" value="ECO:0007669"/>
    <property type="project" value="InterPro"/>
</dbReference>
<reference evidence="7 9" key="2">
    <citation type="submission" date="2018-08" db="EMBL/GenBank/DDBJ databases">
        <title>Genomic Encyclopedia of Archaeal and Bacterial Type Strains, Phase II (KMG-II): from individual species to whole genera.</title>
        <authorList>
            <person name="Goeker M."/>
        </authorList>
    </citation>
    <scope>NUCLEOTIDE SEQUENCE [LARGE SCALE GENOMIC DNA]</scope>
    <source>
        <strain evidence="7 9">DSM 2261</strain>
    </source>
</reference>
<dbReference type="PANTHER" id="PTHR24422">
    <property type="entry name" value="CHEMOTAXIS PROTEIN METHYLTRANSFERASE"/>
    <property type="match status" value="1"/>
</dbReference>
<reference evidence="6 8" key="1">
    <citation type="submission" date="2015-05" db="EMBL/GenBank/DDBJ databases">
        <title>Genome assembly of Archangium gephyra DSM 2261.</title>
        <authorList>
            <person name="Sharma G."/>
            <person name="Subramanian S."/>
        </authorList>
    </citation>
    <scope>NUCLEOTIDE SEQUENCE [LARGE SCALE GENOMIC DNA]</scope>
    <source>
        <strain evidence="6 8">DSM 2261</strain>
    </source>
</reference>
<dbReference type="RefSeq" id="WP_047856449.1">
    <property type="nucleotide sequence ID" value="NZ_CP011509.1"/>
</dbReference>
<dbReference type="InterPro" id="IPR011990">
    <property type="entry name" value="TPR-like_helical_dom_sf"/>
</dbReference>
<dbReference type="SUPFAM" id="SSF48452">
    <property type="entry name" value="TPR-like"/>
    <property type="match status" value="1"/>
</dbReference>
<dbReference type="SUPFAM" id="SSF53335">
    <property type="entry name" value="S-adenosyl-L-methionine-dependent methyltransferases"/>
    <property type="match status" value="1"/>
</dbReference>
<dbReference type="Gene3D" id="3.40.50.150">
    <property type="entry name" value="Vaccinia Virus protein VP39"/>
    <property type="match status" value="1"/>
</dbReference>
<dbReference type="PRINTS" id="PR00996">
    <property type="entry name" value="CHERMTFRASE"/>
</dbReference>
<feature type="region of interest" description="Disordered" evidence="4">
    <location>
        <begin position="277"/>
        <end position="347"/>
    </location>
</feature>
<feature type="compositionally biased region" description="Basic and acidic residues" evidence="4">
    <location>
        <begin position="338"/>
        <end position="347"/>
    </location>
</feature>
<protein>
    <submittedName>
        <fullName evidence="6">Chemotaxis protein methyltransferase CheR</fullName>
    </submittedName>
</protein>
<dbReference type="AlphaFoldDB" id="A0AAC8TEX7"/>
<dbReference type="EMBL" id="CP011509">
    <property type="protein sequence ID" value="AKJ02011.1"/>
    <property type="molecule type" value="Genomic_DNA"/>
</dbReference>
<evidence type="ECO:0000256" key="1">
    <source>
        <dbReference type="ARBA" id="ARBA00022603"/>
    </source>
</evidence>
<dbReference type="GO" id="GO:0032259">
    <property type="term" value="P:methylation"/>
    <property type="evidence" value="ECO:0007669"/>
    <property type="project" value="UniProtKB-KW"/>
</dbReference>
<evidence type="ECO:0000313" key="7">
    <source>
        <dbReference type="EMBL" id="REG34816.1"/>
    </source>
</evidence>
<dbReference type="PANTHER" id="PTHR24422:SF19">
    <property type="entry name" value="CHEMOTAXIS PROTEIN METHYLTRANSFERASE"/>
    <property type="match status" value="1"/>
</dbReference>
<sequence>MAPPTFPLASSPFHAFVARRTGMALSDLQCRRLDEKLTARPGGLSPQYLLHLQTPAGAADLAELIDAISVQKTELFRDESQLAALRAHVLEPMVARMRRPLRVWSAGCATGEEVATLLVLLAEVGADASSTVLGTDISETAITRARELCFSAEQLQRVPSGMRERWFLPAGGGRYTLVGHLKERASFECHNLMDLPYPTAAEGQGFDIIVCRNVLIYFASESFERVVASLAGRLAPEGMLVLSAAEPLLRTPPTLRTVRFEQAFFYARAQEAMAFTDASPPGAPRTPSSSGLPAVGTRQPLPRTPSSSGLPAVGASPALRTATSGRFPAITAPPRPEAPTEVRPGDAGAHTEADALFAKVLEWASSGGEASPQTAEALRHCLALDPDLSAARYLLGMLLEQRGAPAEAAVEYRRALRSLEEGRARNTPFFLNNARLQVACARAIERVERGPGPPPAR</sequence>
<evidence type="ECO:0000259" key="5">
    <source>
        <dbReference type="PROSITE" id="PS50123"/>
    </source>
</evidence>
<dbReference type="SMART" id="SM00138">
    <property type="entry name" value="MeTrc"/>
    <property type="match status" value="1"/>
</dbReference>
<dbReference type="PROSITE" id="PS50123">
    <property type="entry name" value="CHER"/>
    <property type="match status" value="1"/>
</dbReference>
<organism evidence="6 8">
    <name type="scientific">Archangium gephyra</name>
    <dbReference type="NCBI Taxonomy" id="48"/>
    <lineage>
        <taxon>Bacteria</taxon>
        <taxon>Pseudomonadati</taxon>
        <taxon>Myxococcota</taxon>
        <taxon>Myxococcia</taxon>
        <taxon>Myxococcales</taxon>
        <taxon>Cystobacterineae</taxon>
        <taxon>Archangiaceae</taxon>
        <taxon>Archangium</taxon>
    </lineage>
</organism>
<keyword evidence="3" id="KW-0949">S-adenosyl-L-methionine</keyword>
<evidence type="ECO:0000256" key="2">
    <source>
        <dbReference type="ARBA" id="ARBA00022679"/>
    </source>
</evidence>
<dbReference type="Proteomes" id="UP000035579">
    <property type="component" value="Chromosome"/>
</dbReference>
<evidence type="ECO:0000313" key="6">
    <source>
        <dbReference type="EMBL" id="AKJ02011.1"/>
    </source>
</evidence>
<keyword evidence="9" id="KW-1185">Reference proteome</keyword>
<keyword evidence="1 6" id="KW-0489">Methyltransferase</keyword>
<dbReference type="Pfam" id="PF01739">
    <property type="entry name" value="CheR"/>
    <property type="match status" value="1"/>
</dbReference>
<evidence type="ECO:0000256" key="4">
    <source>
        <dbReference type="SAM" id="MobiDB-lite"/>
    </source>
</evidence>
<dbReference type="InterPro" id="IPR029063">
    <property type="entry name" value="SAM-dependent_MTases_sf"/>
</dbReference>
<gene>
    <name evidence="6" type="ORF">AA314_03637</name>
    <name evidence="7" type="ORF">ATI61_103727</name>
</gene>
<evidence type="ECO:0000313" key="8">
    <source>
        <dbReference type="Proteomes" id="UP000035579"/>
    </source>
</evidence>
<dbReference type="KEGG" id="age:AA314_03637"/>
<feature type="domain" description="CheR-type methyltransferase" evidence="5">
    <location>
        <begin position="13"/>
        <end position="271"/>
    </location>
</feature>
<name>A0AAC8TEX7_9BACT</name>
<evidence type="ECO:0000313" key="9">
    <source>
        <dbReference type="Proteomes" id="UP000256345"/>
    </source>
</evidence>
<evidence type="ECO:0000256" key="3">
    <source>
        <dbReference type="ARBA" id="ARBA00022691"/>
    </source>
</evidence>
<dbReference type="InterPro" id="IPR022642">
    <property type="entry name" value="CheR_C"/>
</dbReference>
<dbReference type="Proteomes" id="UP000256345">
    <property type="component" value="Unassembled WGS sequence"/>
</dbReference>
<dbReference type="InterPro" id="IPR050903">
    <property type="entry name" value="Bact_Chemotaxis_MeTrfase"/>
</dbReference>
<dbReference type="EMBL" id="QUMU01000003">
    <property type="protein sequence ID" value="REG34816.1"/>
    <property type="molecule type" value="Genomic_DNA"/>
</dbReference>
<accession>A0AAC8TEX7</accession>
<proteinExistence type="predicted"/>
<dbReference type="Gene3D" id="1.25.40.10">
    <property type="entry name" value="Tetratricopeptide repeat domain"/>
    <property type="match status" value="1"/>
</dbReference>
<keyword evidence="2" id="KW-0808">Transferase</keyword>
<dbReference type="InterPro" id="IPR000780">
    <property type="entry name" value="CheR_MeTrfase"/>
</dbReference>